<protein>
    <recommendedName>
        <fullName evidence="4">DUF4185 domain-containing protein</fullName>
    </recommendedName>
</protein>
<evidence type="ECO:0000256" key="1">
    <source>
        <dbReference type="SAM" id="SignalP"/>
    </source>
</evidence>
<evidence type="ECO:0008006" key="4">
    <source>
        <dbReference type="Google" id="ProtNLM"/>
    </source>
</evidence>
<proteinExistence type="predicted"/>
<sequence length="762" mass="84777">MKHLKVWLTSLCFSLFVITLTNNQAHAVVPEESTFFSTAFVEEGSIYNTNSDGDLWPSAWSNDDYLYLANGDGWGWTNQGWQDIVFNRITSGHPDSRNLVGNRISAGMGKVWNSSTCPDGTATYNRKPTGLTSRGGTLWMAVQDLNRCPGAKFYGPTFNDAPNATILKSTDKGVTWTYNNTSPMFSNNVFTTIIFLDWGKDGVDNDPNSTIDDYIYAYGMDYNWRDSFSNTVPDPTKLYLARILATDNVQDLSKWQFWTGGLSGGAESWSAFGSIASKKPVLQDDSRAYSNTNAGFPGGDIKDMTKISQGSVTYNRALNRFIYLSWTEYTFEFYEAPAPWGPWKKFLSKDLGPYNSPWTTAKNGGYTTVMPSKYISADGKRMWFNANTFEGPVNNYKFSLRQLFVTPYNASLTPNNAKSSTNNLAVSGENKTPIAKASFHQGNPWALNDGVKNVNADDWNGEAKTESYWGYTWGRPYNMNKVVYTTGNSFPDGGWFGSGVKVQVRQNFNWVDVAGLSATPDYPSDGTSAPYKTYTFNFDDTWGDGVRIIGTPGGTANFTTISELEVYYSDRYTSTATDTFDGSLAGAWTWSAPLAGPTNSFVNGNFRMSLPNTTSYDNWTSVDNSPKLTRTDMGAGDWTIETKLNLFTYSANTNFHTGLTVKFGPNNYFIWGQLKGNGLEFSRSGYPALGVVANYTDPSVFLRMRKVGQRYYVDYKANAGDPWNNVSSDYYPHASPISVGVMSKTWSNVNLTTDFDYFTVSK</sequence>
<accession>A0A926KKH8</accession>
<feature type="chain" id="PRO_5036827485" description="DUF4185 domain-containing protein" evidence="1">
    <location>
        <begin position="28"/>
        <end position="762"/>
    </location>
</feature>
<keyword evidence="1" id="KW-0732">Signal</keyword>
<feature type="signal peptide" evidence="1">
    <location>
        <begin position="1"/>
        <end position="27"/>
    </location>
</feature>
<evidence type="ECO:0000313" key="2">
    <source>
        <dbReference type="EMBL" id="MBD0378768.1"/>
    </source>
</evidence>
<dbReference type="EMBL" id="JACVVD010000001">
    <property type="protein sequence ID" value="MBD0378768.1"/>
    <property type="molecule type" value="Genomic_DNA"/>
</dbReference>
<organism evidence="2 3">
    <name type="scientific">Paenibacillus sedimenti</name>
    <dbReference type="NCBI Taxonomy" id="2770274"/>
    <lineage>
        <taxon>Bacteria</taxon>
        <taxon>Bacillati</taxon>
        <taxon>Bacillota</taxon>
        <taxon>Bacilli</taxon>
        <taxon>Bacillales</taxon>
        <taxon>Paenibacillaceae</taxon>
        <taxon>Paenibacillus</taxon>
    </lineage>
</organism>
<gene>
    <name evidence="2" type="ORF">ICC18_01355</name>
</gene>
<reference evidence="2" key="1">
    <citation type="submission" date="2020-09" db="EMBL/GenBank/DDBJ databases">
        <title>Draft Genome Sequence of Paenibacillus sp. WST5.</title>
        <authorList>
            <person name="Bao Z."/>
        </authorList>
    </citation>
    <scope>NUCLEOTIDE SEQUENCE</scope>
    <source>
        <strain evidence="2">WST5</strain>
    </source>
</reference>
<dbReference type="Proteomes" id="UP000650466">
    <property type="component" value="Unassembled WGS sequence"/>
</dbReference>
<comment type="caution">
    <text evidence="2">The sequence shown here is derived from an EMBL/GenBank/DDBJ whole genome shotgun (WGS) entry which is preliminary data.</text>
</comment>
<name>A0A926KKH8_9BACL</name>
<evidence type="ECO:0000313" key="3">
    <source>
        <dbReference type="Proteomes" id="UP000650466"/>
    </source>
</evidence>
<dbReference type="AlphaFoldDB" id="A0A926KKH8"/>
<keyword evidence="3" id="KW-1185">Reference proteome</keyword>
<dbReference type="Gene3D" id="2.60.120.260">
    <property type="entry name" value="Galactose-binding domain-like"/>
    <property type="match status" value="1"/>
</dbReference>
<dbReference type="RefSeq" id="WP_188172581.1">
    <property type="nucleotide sequence ID" value="NZ_JACVVD010000001.1"/>
</dbReference>